<accession>A0A0F5YAB9</accession>
<dbReference type="RefSeq" id="WP_046281708.1">
    <property type="nucleotide sequence ID" value="NZ_LATL02000173.1"/>
</dbReference>
<evidence type="ECO:0000256" key="1">
    <source>
        <dbReference type="SAM" id="MobiDB-lite"/>
    </source>
</evidence>
<dbReference type="OrthoDB" id="468484at2"/>
<evidence type="ECO:0000313" key="3">
    <source>
        <dbReference type="EMBL" id="KKD35135.1"/>
    </source>
</evidence>
<organism evidence="3 4">
    <name type="scientific">Limnoraphis robusta CS-951</name>
    <dbReference type="NCBI Taxonomy" id="1637645"/>
    <lineage>
        <taxon>Bacteria</taxon>
        <taxon>Bacillati</taxon>
        <taxon>Cyanobacteriota</taxon>
        <taxon>Cyanophyceae</taxon>
        <taxon>Oscillatoriophycideae</taxon>
        <taxon>Oscillatoriales</taxon>
        <taxon>Sirenicapillariaceae</taxon>
        <taxon>Limnoraphis</taxon>
    </lineage>
</organism>
<evidence type="ECO:0000313" key="4">
    <source>
        <dbReference type="Proteomes" id="UP000033607"/>
    </source>
</evidence>
<keyword evidence="2" id="KW-0812">Transmembrane</keyword>
<keyword evidence="2" id="KW-0472">Membrane</keyword>
<reference evidence="3 4" key="1">
    <citation type="submission" date="2015-06" db="EMBL/GenBank/DDBJ databases">
        <title>Draft genome assembly of filamentous brackish cyanobacterium Limnoraphis robusta strain CS-951.</title>
        <authorList>
            <person name="Willis A."/>
            <person name="Parks M."/>
            <person name="Burford M.A."/>
        </authorList>
    </citation>
    <scope>NUCLEOTIDE SEQUENCE [LARGE SCALE GENOMIC DNA]</scope>
    <source>
        <strain evidence="3 4">CS-951</strain>
    </source>
</reference>
<gene>
    <name evidence="3" type="ORF">WN50_27005</name>
</gene>
<name>A0A0F5YAB9_9CYAN</name>
<sequence>MSEREQVQIDGFRVSGPVQGKRIEIEFDVKPTRGKGESSYRNSSDEWDSIWYLFFLLFSLVFFVGNTAGTNSNPFQDALSPTSPNMNSLSQPNW</sequence>
<evidence type="ECO:0000256" key="2">
    <source>
        <dbReference type="SAM" id="Phobius"/>
    </source>
</evidence>
<feature type="region of interest" description="Disordered" evidence="1">
    <location>
        <begin position="73"/>
        <end position="94"/>
    </location>
</feature>
<protein>
    <submittedName>
        <fullName evidence="3">Uncharacterized protein</fullName>
    </submittedName>
</protein>
<dbReference type="Proteomes" id="UP000033607">
    <property type="component" value="Unassembled WGS sequence"/>
</dbReference>
<dbReference type="EMBL" id="LATL02000173">
    <property type="protein sequence ID" value="KKD35135.1"/>
    <property type="molecule type" value="Genomic_DNA"/>
</dbReference>
<keyword evidence="2" id="KW-1133">Transmembrane helix</keyword>
<feature type="transmembrane region" description="Helical" evidence="2">
    <location>
        <begin position="50"/>
        <end position="69"/>
    </location>
</feature>
<proteinExistence type="predicted"/>
<comment type="caution">
    <text evidence="3">The sequence shown here is derived from an EMBL/GenBank/DDBJ whole genome shotgun (WGS) entry which is preliminary data.</text>
</comment>
<dbReference type="AlphaFoldDB" id="A0A0F5YAB9"/>